<sequence length="232" mass="25323">MAYMLNSKLVDLAFSESTYGDGKKLVSFEVVSAGTLHVSSGAIVACDPLVQPGAQPFVCQIAKGDYEVRLAIARLAGGDERVAFAKLAFSDSPVVDWKMALVENQSVEKLGADEFFGYGVDAGTGCFMDADAALLLQERMDQDEEYFEQIGEQMDATYKYTRSWASVLPSTASKANIVCFSSGWGDGCYPSFFGYSSDGKVVSLVTDFCVLDEAEAETSVEKKPWWQFWKSV</sequence>
<keyword evidence="2" id="KW-1185">Reference proteome</keyword>
<dbReference type="RefSeq" id="WP_309482388.1">
    <property type="nucleotide sequence ID" value="NZ_CP133720.1"/>
</dbReference>
<gene>
    <name evidence="1" type="ORF">RF679_01120</name>
</gene>
<organism evidence="1 2">
    <name type="scientific">Undibacterium cyanobacteriorum</name>
    <dbReference type="NCBI Taxonomy" id="3073561"/>
    <lineage>
        <taxon>Bacteria</taxon>
        <taxon>Pseudomonadati</taxon>
        <taxon>Pseudomonadota</taxon>
        <taxon>Betaproteobacteria</taxon>
        <taxon>Burkholderiales</taxon>
        <taxon>Oxalobacteraceae</taxon>
        <taxon>Undibacterium</taxon>
    </lineage>
</organism>
<dbReference type="Pfam" id="PF14025">
    <property type="entry name" value="DUF4241"/>
    <property type="match status" value="1"/>
</dbReference>
<evidence type="ECO:0000313" key="2">
    <source>
        <dbReference type="Proteomes" id="UP001181355"/>
    </source>
</evidence>
<accession>A0ABY9RIA0</accession>
<evidence type="ECO:0000313" key="1">
    <source>
        <dbReference type="EMBL" id="WMW80897.1"/>
    </source>
</evidence>
<protein>
    <submittedName>
        <fullName evidence="1">DUF4241 domain-containing protein</fullName>
    </submittedName>
</protein>
<proteinExistence type="predicted"/>
<dbReference type="EMBL" id="CP133720">
    <property type="protein sequence ID" value="WMW80897.1"/>
    <property type="molecule type" value="Genomic_DNA"/>
</dbReference>
<reference evidence="1" key="1">
    <citation type="submission" date="2023-09" db="EMBL/GenBank/DDBJ databases">
        <title>Undibacterium sp. 20NA77.5 isolated from freshwater.</title>
        <authorList>
            <person name="Le V."/>
            <person name="Ko S.-R."/>
            <person name="Ahn C.-Y."/>
            <person name="Oh H.-M."/>
        </authorList>
    </citation>
    <scope>NUCLEOTIDE SEQUENCE</scope>
    <source>
        <strain evidence="1">20NA77.5</strain>
    </source>
</reference>
<dbReference type="Proteomes" id="UP001181355">
    <property type="component" value="Chromosome"/>
</dbReference>
<name>A0ABY9RIA0_9BURK</name>
<dbReference type="InterPro" id="IPR025335">
    <property type="entry name" value="DUF4241"/>
</dbReference>